<dbReference type="InterPro" id="IPR029021">
    <property type="entry name" value="Prot-tyrosine_phosphatase-like"/>
</dbReference>
<comment type="caution">
    <text evidence="3">The sequence shown here is derived from an EMBL/GenBank/DDBJ whole genome shotgun (WGS) entry which is preliminary data.</text>
</comment>
<organism evidence="3 4">
    <name type="scientific">Drosophila gunungcola</name>
    <name type="common">fruit fly</name>
    <dbReference type="NCBI Taxonomy" id="103775"/>
    <lineage>
        <taxon>Eukaryota</taxon>
        <taxon>Metazoa</taxon>
        <taxon>Ecdysozoa</taxon>
        <taxon>Arthropoda</taxon>
        <taxon>Hexapoda</taxon>
        <taxon>Insecta</taxon>
        <taxon>Pterygota</taxon>
        <taxon>Neoptera</taxon>
        <taxon>Endopterygota</taxon>
        <taxon>Diptera</taxon>
        <taxon>Brachycera</taxon>
        <taxon>Muscomorpha</taxon>
        <taxon>Ephydroidea</taxon>
        <taxon>Drosophilidae</taxon>
        <taxon>Drosophila</taxon>
        <taxon>Sophophora</taxon>
    </lineage>
</organism>
<evidence type="ECO:0008006" key="5">
    <source>
        <dbReference type="Google" id="ProtNLM"/>
    </source>
</evidence>
<dbReference type="Gene3D" id="3.90.190.10">
    <property type="entry name" value="Protein tyrosine phosphatase superfamily"/>
    <property type="match status" value="1"/>
</dbReference>
<dbReference type="CDD" id="cd14500">
    <property type="entry name" value="PTP-IVa"/>
    <property type="match status" value="1"/>
</dbReference>
<dbReference type="FunFam" id="3.90.190.10:FF:000081">
    <property type="entry name" value="Tyrosine phosphatase type IVA"/>
    <property type="match status" value="1"/>
</dbReference>
<dbReference type="Pfam" id="PF22785">
    <property type="entry name" value="Tc-R-P"/>
    <property type="match status" value="1"/>
</dbReference>
<evidence type="ECO:0000259" key="2">
    <source>
        <dbReference type="PROSITE" id="PS50056"/>
    </source>
</evidence>
<reference evidence="3" key="1">
    <citation type="journal article" date="2023" name="Genome Biol. Evol.">
        <title>Long-read-based Genome Assembly of Drosophila gunungcola Reveals Fewer Chemosensory Genes in Flower-breeding Species.</title>
        <authorList>
            <person name="Negi A."/>
            <person name="Liao B.Y."/>
            <person name="Yeh S.D."/>
        </authorList>
    </citation>
    <scope>NUCLEOTIDE SEQUENCE</scope>
    <source>
        <strain evidence="3">Sukarami</strain>
    </source>
</reference>
<dbReference type="AlphaFoldDB" id="A0A9P9YTL9"/>
<dbReference type="InterPro" id="IPR000387">
    <property type="entry name" value="Tyr_Pase_dom"/>
</dbReference>
<evidence type="ECO:0000259" key="1">
    <source>
        <dbReference type="PROSITE" id="PS50054"/>
    </source>
</evidence>
<dbReference type="InterPro" id="IPR050561">
    <property type="entry name" value="PTP"/>
</dbReference>
<dbReference type="InterPro" id="IPR020422">
    <property type="entry name" value="TYR_PHOSPHATASE_DUAL_dom"/>
</dbReference>
<proteinExistence type="predicted"/>
<sequence>MSITMRQKDLRPAPALIEYKGMKFLITDRPSDITISHYVMELKKNNVNTVVRVCEPSYNTDELETQGITVKDLAFEDGTFPPQQVVDEWFEVLKDNRIRYQQNPEACVAVHCVAGLGRAPVLVALALIELGLKYEAAVEMIRDKRRGAINAKQLSFLEKYKPKARLKHKNGHKNSCSVQ</sequence>
<feature type="domain" description="Tyrosine specific protein phosphatases" evidence="2">
    <location>
        <begin position="87"/>
        <end position="156"/>
    </location>
</feature>
<accession>A0A9P9YTL9</accession>
<evidence type="ECO:0000313" key="3">
    <source>
        <dbReference type="EMBL" id="KAI8042903.1"/>
    </source>
</evidence>
<feature type="domain" description="Tyrosine-protein phosphatase" evidence="1">
    <location>
        <begin position="13"/>
        <end position="169"/>
    </location>
</feature>
<dbReference type="EMBL" id="JAMKOV010000002">
    <property type="protein sequence ID" value="KAI8042903.1"/>
    <property type="molecule type" value="Genomic_DNA"/>
</dbReference>
<evidence type="ECO:0000313" key="4">
    <source>
        <dbReference type="Proteomes" id="UP001059596"/>
    </source>
</evidence>
<name>A0A9P9YTL9_9MUSC</name>
<dbReference type="PANTHER" id="PTHR23339">
    <property type="entry name" value="TYROSINE SPECIFIC PROTEIN PHOSPHATASE AND DUAL SPECIFICITY PROTEIN PHOSPHATASE"/>
    <property type="match status" value="1"/>
</dbReference>
<protein>
    <recommendedName>
        <fullName evidence="5">Protein tyrosine phosphatase type IVA 1</fullName>
    </recommendedName>
</protein>
<keyword evidence="4" id="KW-1185">Reference proteome</keyword>
<gene>
    <name evidence="3" type="ORF">M5D96_004226</name>
</gene>
<dbReference type="PROSITE" id="PS50056">
    <property type="entry name" value="TYR_PHOSPHATASE_2"/>
    <property type="match status" value="1"/>
</dbReference>
<dbReference type="SUPFAM" id="SSF52799">
    <property type="entry name" value="(Phosphotyrosine protein) phosphatases II"/>
    <property type="match status" value="1"/>
</dbReference>
<dbReference type="Proteomes" id="UP001059596">
    <property type="component" value="Unassembled WGS sequence"/>
</dbReference>
<dbReference type="PROSITE" id="PS50054">
    <property type="entry name" value="TYR_PHOSPHATASE_DUAL"/>
    <property type="match status" value="1"/>
</dbReference>